<feature type="compositionally biased region" description="Polar residues" evidence="1">
    <location>
        <begin position="163"/>
        <end position="172"/>
    </location>
</feature>
<dbReference type="Proteomes" id="UP001176941">
    <property type="component" value="Chromosome 12"/>
</dbReference>
<feature type="region of interest" description="Disordered" evidence="1">
    <location>
        <begin position="1"/>
        <end position="51"/>
    </location>
</feature>
<feature type="region of interest" description="Disordered" evidence="1">
    <location>
        <begin position="136"/>
        <end position="185"/>
    </location>
</feature>
<organism evidence="2 3">
    <name type="scientific">Rangifer tarandus platyrhynchus</name>
    <name type="common">Svalbard reindeer</name>
    <dbReference type="NCBI Taxonomy" id="3082113"/>
    <lineage>
        <taxon>Eukaryota</taxon>
        <taxon>Metazoa</taxon>
        <taxon>Chordata</taxon>
        <taxon>Craniata</taxon>
        <taxon>Vertebrata</taxon>
        <taxon>Euteleostomi</taxon>
        <taxon>Mammalia</taxon>
        <taxon>Eutheria</taxon>
        <taxon>Laurasiatheria</taxon>
        <taxon>Artiodactyla</taxon>
        <taxon>Ruminantia</taxon>
        <taxon>Pecora</taxon>
        <taxon>Cervidae</taxon>
        <taxon>Odocoileinae</taxon>
        <taxon>Rangifer</taxon>
    </lineage>
</organism>
<evidence type="ECO:0000313" key="3">
    <source>
        <dbReference type="Proteomes" id="UP001176941"/>
    </source>
</evidence>
<gene>
    <name evidence="2" type="ORF">MRATA1EN1_LOCUS3948</name>
</gene>
<name>A0ABN8Y3K3_RANTA</name>
<keyword evidence="3" id="KW-1185">Reference proteome</keyword>
<evidence type="ECO:0000256" key="1">
    <source>
        <dbReference type="SAM" id="MobiDB-lite"/>
    </source>
</evidence>
<accession>A0ABN8Y3K3</accession>
<reference evidence="2" key="1">
    <citation type="submission" date="2023-04" db="EMBL/GenBank/DDBJ databases">
        <authorList>
            <consortium name="ELIXIR-Norway"/>
        </authorList>
    </citation>
    <scope>NUCLEOTIDE SEQUENCE [LARGE SCALE GENOMIC DNA]</scope>
</reference>
<dbReference type="EMBL" id="OX459948">
    <property type="protein sequence ID" value="CAI9154986.1"/>
    <property type="molecule type" value="Genomic_DNA"/>
</dbReference>
<proteinExistence type="predicted"/>
<protein>
    <submittedName>
        <fullName evidence="2">Uncharacterized protein</fullName>
    </submittedName>
</protein>
<sequence length="209" mass="22189">MTWRSQEDGPAQHTPPDLSLPPAWPHCHPKQGLFQEGTGGSGTRGSQEQMRWSDRAARAGWGPLLKLLGEAVWRQVCPRKPDTRAQTLEISCAEPCGLTQLPRTETRHRPCKGLCQGTVPPTQAPVKPTAAALQGEELEGTPGPGPGLTAPQSWPRAPAPWSLSATPSQRTPVSGAGGEGGLGKDAVTVSSAHLPAEASQRSWECQNCF</sequence>
<evidence type="ECO:0000313" key="2">
    <source>
        <dbReference type="EMBL" id="CAI9154986.1"/>
    </source>
</evidence>